<reference evidence="5 6" key="1">
    <citation type="submission" date="2021-04" db="EMBL/GenBank/DDBJ databases">
        <title>Whole genome sequence of Jiella sp. KSK16Y-1.</title>
        <authorList>
            <person name="Tuo L."/>
        </authorList>
    </citation>
    <scope>NUCLEOTIDE SEQUENCE [LARGE SCALE GENOMIC DNA]</scope>
    <source>
        <strain evidence="5 6">KSK16Y-1</strain>
    </source>
</reference>
<dbReference type="RefSeq" id="WP_209592887.1">
    <property type="nucleotide sequence ID" value="NZ_JAGJCF010000001.1"/>
</dbReference>
<evidence type="ECO:0000256" key="3">
    <source>
        <dbReference type="ARBA" id="ARBA00022723"/>
    </source>
</evidence>
<comment type="cofactor">
    <cofactor evidence="1">
        <name>Mg(2+)</name>
        <dbReference type="ChEBI" id="CHEBI:18420"/>
    </cofactor>
</comment>
<sequence>MPQPQLLIFDCDGVLIDSEVIAAKVQCELMREEGIDLDAADLAQRFAGLTWPAIVERLKEETGHRFSQAFMQRVDDEIDRRLGTEAEEIAGAHEMLDRLEMTRCICSNSSAARLELELDHVGLWDRFRPYVFSAIDIGKAKPEPDIFLHALKVFDVRAENAIVLEDSVHGVAGARAAGCRVVGFTGASHSYPGHADALTEAGAETVISRLADYPAVVEVLGDWQDG</sequence>
<evidence type="ECO:0000256" key="4">
    <source>
        <dbReference type="ARBA" id="ARBA00022842"/>
    </source>
</evidence>
<comment type="similarity">
    <text evidence="2">Belongs to the HAD-like hydrolase superfamily. CbbY/CbbZ/Gph/YieH family.</text>
</comment>
<gene>
    <name evidence="5" type="ORF">J6595_02755</name>
</gene>
<dbReference type="Gene3D" id="3.40.50.1000">
    <property type="entry name" value="HAD superfamily/HAD-like"/>
    <property type="match status" value="1"/>
</dbReference>
<accession>A0ABS4BCL9</accession>
<keyword evidence="6" id="KW-1185">Reference proteome</keyword>
<dbReference type="SFLD" id="SFLDG01135">
    <property type="entry name" value="C1.5.6:_HAD__Beta-PGM__Phospha"/>
    <property type="match status" value="1"/>
</dbReference>
<dbReference type="Proteomes" id="UP000678276">
    <property type="component" value="Unassembled WGS sequence"/>
</dbReference>
<name>A0ABS4BCL9_9HYPH</name>
<dbReference type="PANTHER" id="PTHR46193:SF10">
    <property type="entry name" value="6-PHOSPHOGLUCONATE PHOSPHATASE"/>
    <property type="match status" value="1"/>
</dbReference>
<dbReference type="Gene3D" id="1.10.150.240">
    <property type="entry name" value="Putative phosphatase, domain 2"/>
    <property type="match status" value="1"/>
</dbReference>
<dbReference type="InterPro" id="IPR006439">
    <property type="entry name" value="HAD-SF_hydro_IA"/>
</dbReference>
<dbReference type="SFLD" id="SFLDS00003">
    <property type="entry name" value="Haloacid_Dehalogenase"/>
    <property type="match status" value="1"/>
</dbReference>
<dbReference type="NCBIfam" id="TIGR01509">
    <property type="entry name" value="HAD-SF-IA-v3"/>
    <property type="match status" value="1"/>
</dbReference>
<dbReference type="InterPro" id="IPR036412">
    <property type="entry name" value="HAD-like_sf"/>
</dbReference>
<dbReference type="EMBL" id="JAGJCF010000001">
    <property type="protein sequence ID" value="MBP0614493.1"/>
    <property type="molecule type" value="Genomic_DNA"/>
</dbReference>
<dbReference type="InterPro" id="IPR041492">
    <property type="entry name" value="HAD_2"/>
</dbReference>
<organism evidence="5 6">
    <name type="scientific">Jiella mangrovi</name>
    <dbReference type="NCBI Taxonomy" id="2821407"/>
    <lineage>
        <taxon>Bacteria</taxon>
        <taxon>Pseudomonadati</taxon>
        <taxon>Pseudomonadota</taxon>
        <taxon>Alphaproteobacteria</taxon>
        <taxon>Hyphomicrobiales</taxon>
        <taxon>Aurantimonadaceae</taxon>
        <taxon>Jiella</taxon>
    </lineage>
</organism>
<dbReference type="Pfam" id="PF13419">
    <property type="entry name" value="HAD_2"/>
    <property type="match status" value="1"/>
</dbReference>
<keyword evidence="3" id="KW-0479">Metal-binding</keyword>
<dbReference type="SFLD" id="SFLDG01129">
    <property type="entry name" value="C1.5:_HAD__Beta-PGM__Phosphata"/>
    <property type="match status" value="1"/>
</dbReference>
<dbReference type="SUPFAM" id="SSF56784">
    <property type="entry name" value="HAD-like"/>
    <property type="match status" value="1"/>
</dbReference>
<dbReference type="InterPro" id="IPR023214">
    <property type="entry name" value="HAD_sf"/>
</dbReference>
<evidence type="ECO:0000256" key="2">
    <source>
        <dbReference type="ARBA" id="ARBA00006171"/>
    </source>
</evidence>
<protein>
    <submittedName>
        <fullName evidence="5">HAD family phosphatase</fullName>
    </submittedName>
</protein>
<keyword evidence="4" id="KW-0460">Magnesium</keyword>
<proteinExistence type="inferred from homology"/>
<comment type="caution">
    <text evidence="5">The sequence shown here is derived from an EMBL/GenBank/DDBJ whole genome shotgun (WGS) entry which is preliminary data.</text>
</comment>
<dbReference type="InterPro" id="IPR051600">
    <property type="entry name" value="Beta-PGM-like"/>
</dbReference>
<evidence type="ECO:0000256" key="1">
    <source>
        <dbReference type="ARBA" id="ARBA00001946"/>
    </source>
</evidence>
<dbReference type="InterPro" id="IPR023198">
    <property type="entry name" value="PGP-like_dom2"/>
</dbReference>
<dbReference type="PANTHER" id="PTHR46193">
    <property type="entry name" value="6-PHOSPHOGLUCONATE PHOSPHATASE"/>
    <property type="match status" value="1"/>
</dbReference>
<dbReference type="NCBIfam" id="TIGR01549">
    <property type="entry name" value="HAD-SF-IA-v1"/>
    <property type="match status" value="1"/>
</dbReference>
<evidence type="ECO:0000313" key="6">
    <source>
        <dbReference type="Proteomes" id="UP000678276"/>
    </source>
</evidence>
<evidence type="ECO:0000313" key="5">
    <source>
        <dbReference type="EMBL" id="MBP0614493.1"/>
    </source>
</evidence>